<reference evidence="2" key="1">
    <citation type="journal article" date="2022" name="Nat. Commun.">
        <title>Chromosome evolution and the genetic basis of agronomically important traits in greater yam.</title>
        <authorList>
            <person name="Bredeson J.V."/>
            <person name="Lyons J.B."/>
            <person name="Oniyinde I.O."/>
            <person name="Okereke N.R."/>
            <person name="Kolade O."/>
            <person name="Nnabue I."/>
            <person name="Nwadili C.O."/>
            <person name="Hribova E."/>
            <person name="Parker M."/>
            <person name="Nwogha J."/>
            <person name="Shu S."/>
            <person name="Carlson J."/>
            <person name="Kariba R."/>
            <person name="Muthemba S."/>
            <person name="Knop K."/>
            <person name="Barton G.J."/>
            <person name="Sherwood A.V."/>
            <person name="Lopez-Montes A."/>
            <person name="Asiedu R."/>
            <person name="Jamnadass R."/>
            <person name="Muchugi A."/>
            <person name="Goodstein D."/>
            <person name="Egesi C.N."/>
            <person name="Featherston J."/>
            <person name="Asfaw A."/>
            <person name="Simpson G.G."/>
            <person name="Dolezel J."/>
            <person name="Hendre P.S."/>
            <person name="Van Deynze A."/>
            <person name="Kumar P.L."/>
            <person name="Obidiegwu J.E."/>
            <person name="Bhattacharjee R."/>
            <person name="Rokhsar D.S."/>
        </authorList>
    </citation>
    <scope>NUCLEOTIDE SEQUENCE [LARGE SCALE GENOMIC DNA]</scope>
    <source>
        <strain evidence="2">cv. TDa95/00328</strain>
    </source>
</reference>
<gene>
    <name evidence="1" type="ORF">IHE45_18G095900</name>
</gene>
<accession>A0ACB7U961</accession>
<dbReference type="EMBL" id="CM037028">
    <property type="protein sequence ID" value="KAH7656785.1"/>
    <property type="molecule type" value="Genomic_DNA"/>
</dbReference>
<evidence type="ECO:0000313" key="1">
    <source>
        <dbReference type="EMBL" id="KAH7656785.1"/>
    </source>
</evidence>
<keyword evidence="2" id="KW-1185">Reference proteome</keyword>
<proteinExistence type="predicted"/>
<organism evidence="1 2">
    <name type="scientific">Dioscorea alata</name>
    <name type="common">Purple yam</name>
    <dbReference type="NCBI Taxonomy" id="55571"/>
    <lineage>
        <taxon>Eukaryota</taxon>
        <taxon>Viridiplantae</taxon>
        <taxon>Streptophyta</taxon>
        <taxon>Embryophyta</taxon>
        <taxon>Tracheophyta</taxon>
        <taxon>Spermatophyta</taxon>
        <taxon>Magnoliopsida</taxon>
        <taxon>Liliopsida</taxon>
        <taxon>Dioscoreales</taxon>
        <taxon>Dioscoreaceae</taxon>
        <taxon>Dioscorea</taxon>
    </lineage>
</organism>
<dbReference type="Proteomes" id="UP000827976">
    <property type="component" value="Chromosome 18"/>
</dbReference>
<name>A0ACB7U961_DIOAL</name>
<comment type="caution">
    <text evidence="1">The sequence shown here is derived from an EMBL/GenBank/DDBJ whole genome shotgun (WGS) entry which is preliminary data.</text>
</comment>
<protein>
    <submittedName>
        <fullName evidence="1">Fatty acid desaturase N-terminal protein</fullName>
    </submittedName>
</protein>
<sequence length="297" mass="34834">MDNAGAKEMGKIDFDAGKPPPFRISEIREAIPKHCWEKNAWKSMSYVLRDIVFIVFFAVFFLWIDAWYAWPIYWLAQGTMFWALFVLGHDCGHGSFSESVKMNNFVGHFLHSFILVPYHGWRISHKTHHQNHGHVEKDESWHPLTEKLYRSLDFATRKLRFTIPFPLFAYPAYLEWSYLRGALTTLDRDYGWINNIHHDVGTHVIHHIFPQIPHYNLIEATKAAKPVLGKYYREPEKSGPLPVHLFGVLVKSLRIDHFVSDVGDVVYYQTDPNLHGNHQAKQQHQKEKQTLLNNKLY</sequence>
<evidence type="ECO:0000313" key="2">
    <source>
        <dbReference type="Proteomes" id="UP000827976"/>
    </source>
</evidence>